<sequence>MYEAVHAHPDGRSTAARFATTAERDGYDGVVVRAGDAAPEYDRLREACGVDVVDAAEIVAADPQHASGAVGNARTKHTVVIVSGGTNALNRFAVEQARVDVLVRPFEGPIGEGTDGDGRNGRRGDADGDFNHVLAKAARDNDVRIEVNLGPVLRDRGGHRVRHLTKLRKLQRLIDHYDAPYVVSANPTSHLQLRAPRDLAAVGEEIGLGDEWIREGLDEWGRLVARNRERRSESFIAPGVERGRYEKDD</sequence>
<dbReference type="InterPro" id="IPR002738">
    <property type="entry name" value="RNase_P_p30"/>
</dbReference>
<dbReference type="InterPro" id="IPR016195">
    <property type="entry name" value="Pol/histidinol_Pase-like"/>
</dbReference>
<keyword evidence="2 6" id="KW-0819">tRNA processing</keyword>
<comment type="subcellular location">
    <subcellularLocation>
        <location evidence="6">Cytoplasm</location>
    </subcellularLocation>
</comment>
<name>A0ABD6DTX6_9EURY</name>
<dbReference type="Gene3D" id="3.20.20.140">
    <property type="entry name" value="Metal-dependent hydrolases"/>
    <property type="match status" value="1"/>
</dbReference>
<dbReference type="InterPro" id="IPR023539">
    <property type="entry name" value="RNase_P_comp-3_arc"/>
</dbReference>
<evidence type="ECO:0000256" key="1">
    <source>
        <dbReference type="ARBA" id="ARBA00022490"/>
    </source>
</evidence>
<evidence type="ECO:0000256" key="6">
    <source>
        <dbReference type="HAMAP-Rule" id="MF_00756"/>
    </source>
</evidence>
<comment type="function">
    <text evidence="6">Part of ribonuclease P, a protein complex that generates mature tRNA molecules by cleaving their 5'-ends.</text>
</comment>
<gene>
    <name evidence="6" type="primary">rnp3</name>
    <name evidence="7" type="ORF">ACFSAS_03670</name>
</gene>
<protein>
    <recommendedName>
        <fullName evidence="6">Ribonuclease P protein component 3</fullName>
        <shortName evidence="6">RNase P component 3</shortName>
        <ecNumber evidence="6">3.1.26.5</ecNumber>
    </recommendedName>
    <alternativeName>
        <fullName evidence="6">Rpp30</fullName>
    </alternativeName>
</protein>
<comment type="subunit">
    <text evidence="6">Consists of a catalytic RNA component and at least 4-5 protein subunits.</text>
</comment>
<comment type="similarity">
    <text evidence="6">Belongs to the eukaryotic/archaeal RNase P protein component 3 family.</text>
</comment>
<reference evidence="7 8" key="1">
    <citation type="journal article" date="2019" name="Int. J. Syst. Evol. Microbiol.">
        <title>The Global Catalogue of Microorganisms (GCM) 10K type strain sequencing project: providing services to taxonomists for standard genome sequencing and annotation.</title>
        <authorList>
            <consortium name="The Broad Institute Genomics Platform"/>
            <consortium name="The Broad Institute Genome Sequencing Center for Infectious Disease"/>
            <person name="Wu L."/>
            <person name="Ma J."/>
        </authorList>
    </citation>
    <scope>NUCLEOTIDE SEQUENCE [LARGE SCALE GENOMIC DNA]</scope>
    <source>
        <strain evidence="7 8">CGMCC 1.10387</strain>
    </source>
</reference>
<keyword evidence="4 6" id="KW-0255">Endonuclease</keyword>
<dbReference type="GO" id="GO:0004526">
    <property type="term" value="F:ribonuclease P activity"/>
    <property type="evidence" value="ECO:0007669"/>
    <property type="project" value="UniProtKB-UniRule"/>
</dbReference>
<keyword evidence="8" id="KW-1185">Reference proteome</keyword>
<dbReference type="Pfam" id="PF01876">
    <property type="entry name" value="RNase_P_p30"/>
    <property type="match status" value="2"/>
</dbReference>
<dbReference type="HAMAP" id="MF_00756">
    <property type="entry name" value="RNase_P_3"/>
    <property type="match status" value="1"/>
</dbReference>
<dbReference type="AlphaFoldDB" id="A0ABD6DTX6"/>
<dbReference type="GO" id="GO:0001682">
    <property type="term" value="P:tRNA 5'-leader removal"/>
    <property type="evidence" value="ECO:0007669"/>
    <property type="project" value="UniProtKB-UniRule"/>
</dbReference>
<dbReference type="SUPFAM" id="SSF89550">
    <property type="entry name" value="PHP domain-like"/>
    <property type="match status" value="1"/>
</dbReference>
<dbReference type="GO" id="GO:0005737">
    <property type="term" value="C:cytoplasm"/>
    <property type="evidence" value="ECO:0007669"/>
    <property type="project" value="UniProtKB-SubCell"/>
</dbReference>
<dbReference type="EMBL" id="JBHUDP010000001">
    <property type="protein sequence ID" value="MFD1684707.1"/>
    <property type="molecule type" value="Genomic_DNA"/>
</dbReference>
<evidence type="ECO:0000256" key="2">
    <source>
        <dbReference type="ARBA" id="ARBA00022694"/>
    </source>
</evidence>
<dbReference type="RefSeq" id="WP_256307816.1">
    <property type="nucleotide sequence ID" value="NZ_JANHAW010000002.1"/>
</dbReference>
<proteinExistence type="inferred from homology"/>
<evidence type="ECO:0000256" key="3">
    <source>
        <dbReference type="ARBA" id="ARBA00022722"/>
    </source>
</evidence>
<dbReference type="GO" id="GO:0030677">
    <property type="term" value="C:ribonuclease P complex"/>
    <property type="evidence" value="ECO:0007669"/>
    <property type="project" value="UniProtKB-UniRule"/>
</dbReference>
<accession>A0ABD6DTX6</accession>
<evidence type="ECO:0000256" key="4">
    <source>
        <dbReference type="ARBA" id="ARBA00022759"/>
    </source>
</evidence>
<organism evidence="7 8">
    <name type="scientific">Halobellus litoreus</name>
    <dbReference type="NCBI Taxonomy" id="755310"/>
    <lineage>
        <taxon>Archaea</taxon>
        <taxon>Methanobacteriati</taxon>
        <taxon>Methanobacteriota</taxon>
        <taxon>Stenosarchaea group</taxon>
        <taxon>Halobacteria</taxon>
        <taxon>Halobacteriales</taxon>
        <taxon>Haloferacaceae</taxon>
        <taxon>Halobellus</taxon>
    </lineage>
</organism>
<keyword evidence="5 6" id="KW-0378">Hydrolase</keyword>
<evidence type="ECO:0000313" key="7">
    <source>
        <dbReference type="EMBL" id="MFD1684707.1"/>
    </source>
</evidence>
<keyword evidence="3 6" id="KW-0540">Nuclease</keyword>
<evidence type="ECO:0000256" key="5">
    <source>
        <dbReference type="ARBA" id="ARBA00022801"/>
    </source>
</evidence>
<evidence type="ECO:0000313" key="8">
    <source>
        <dbReference type="Proteomes" id="UP001597092"/>
    </source>
</evidence>
<comment type="catalytic activity">
    <reaction evidence="6">
        <text>Endonucleolytic cleavage of RNA, removing 5'-extranucleotides from tRNA precursor.</text>
        <dbReference type="EC" id="3.1.26.5"/>
    </reaction>
</comment>
<dbReference type="Proteomes" id="UP001597092">
    <property type="component" value="Unassembled WGS sequence"/>
</dbReference>
<keyword evidence="1 6" id="KW-0963">Cytoplasm</keyword>
<comment type="caution">
    <text evidence="7">The sequence shown here is derived from an EMBL/GenBank/DDBJ whole genome shotgun (WGS) entry which is preliminary data.</text>
</comment>
<dbReference type="EC" id="3.1.26.5" evidence="6"/>